<keyword evidence="2" id="KW-1133">Transmembrane helix</keyword>
<protein>
    <recommendedName>
        <fullName evidence="3">DUF8175 domain-containing protein</fullName>
    </recommendedName>
</protein>
<sequence>MSDELPRTRTLLPPRPDAVGVPARRRNPVLSGIGVVVVIMVVVLTLAYASRRGGGDTPSGTENAGSSQSATTTGAPPSGALSGVPVGYAHTREGAQSAAANYSTAYGSSAMFKPASRRAVISALAAPTAKDGLLTRADGAFAAQNTLFGLDAEGNAPKGLTFVCRALPVGTKVAAYTPDSATVEVWGAGLIGLAGAGSTKPVTEAWTTTTMRLSWADGDWKLVDFSQKEGPTPVSGLQGASGAEEIAQAVRDFEELRYAR</sequence>
<comment type="caution">
    <text evidence="4">The sequence shown here is derived from an EMBL/GenBank/DDBJ whole genome shotgun (WGS) entry which is preliminary data.</text>
</comment>
<evidence type="ECO:0000313" key="4">
    <source>
        <dbReference type="EMBL" id="MEU8136678.1"/>
    </source>
</evidence>
<feature type="compositionally biased region" description="Polar residues" evidence="1">
    <location>
        <begin position="58"/>
        <end position="75"/>
    </location>
</feature>
<dbReference type="InterPro" id="IPR058488">
    <property type="entry name" value="DUF8175"/>
</dbReference>
<organism evidence="4 5">
    <name type="scientific">Streptodolium elevatio</name>
    <dbReference type="NCBI Taxonomy" id="3157996"/>
    <lineage>
        <taxon>Bacteria</taxon>
        <taxon>Bacillati</taxon>
        <taxon>Actinomycetota</taxon>
        <taxon>Actinomycetes</taxon>
        <taxon>Kitasatosporales</taxon>
        <taxon>Streptomycetaceae</taxon>
        <taxon>Streptodolium</taxon>
    </lineage>
</organism>
<keyword evidence="2" id="KW-0472">Membrane</keyword>
<keyword evidence="2" id="KW-0812">Transmembrane</keyword>
<name>A0ABV3DLQ0_9ACTN</name>
<evidence type="ECO:0000313" key="5">
    <source>
        <dbReference type="Proteomes" id="UP001551482"/>
    </source>
</evidence>
<dbReference type="EMBL" id="JBEZFP010000069">
    <property type="protein sequence ID" value="MEU8136678.1"/>
    <property type="molecule type" value="Genomic_DNA"/>
</dbReference>
<reference evidence="4 5" key="1">
    <citation type="submission" date="2024-06" db="EMBL/GenBank/DDBJ databases">
        <title>The Natural Products Discovery Center: Release of the First 8490 Sequenced Strains for Exploring Actinobacteria Biosynthetic Diversity.</title>
        <authorList>
            <person name="Kalkreuter E."/>
            <person name="Kautsar S.A."/>
            <person name="Yang D."/>
            <person name="Bader C.D."/>
            <person name="Teijaro C.N."/>
            <person name="Fluegel L."/>
            <person name="Davis C.M."/>
            <person name="Simpson J.R."/>
            <person name="Lauterbach L."/>
            <person name="Steele A.D."/>
            <person name="Gui C."/>
            <person name="Meng S."/>
            <person name="Li G."/>
            <person name="Viehrig K."/>
            <person name="Ye F."/>
            <person name="Su P."/>
            <person name="Kiefer A.F."/>
            <person name="Nichols A."/>
            <person name="Cepeda A.J."/>
            <person name="Yan W."/>
            <person name="Fan B."/>
            <person name="Jiang Y."/>
            <person name="Adhikari A."/>
            <person name="Zheng C.-J."/>
            <person name="Schuster L."/>
            <person name="Cowan T.M."/>
            <person name="Smanski M.J."/>
            <person name="Chevrette M.G."/>
            <person name="De Carvalho L.P.S."/>
            <person name="Shen B."/>
        </authorList>
    </citation>
    <scope>NUCLEOTIDE SEQUENCE [LARGE SCALE GENOMIC DNA]</scope>
    <source>
        <strain evidence="4 5">NPDC048946</strain>
    </source>
</reference>
<accession>A0ABV3DLQ0</accession>
<evidence type="ECO:0000259" key="3">
    <source>
        <dbReference type="Pfam" id="PF26526"/>
    </source>
</evidence>
<evidence type="ECO:0000256" key="2">
    <source>
        <dbReference type="SAM" id="Phobius"/>
    </source>
</evidence>
<keyword evidence="5" id="KW-1185">Reference proteome</keyword>
<evidence type="ECO:0000256" key="1">
    <source>
        <dbReference type="SAM" id="MobiDB-lite"/>
    </source>
</evidence>
<feature type="domain" description="DUF8175" evidence="3">
    <location>
        <begin position="77"/>
        <end position="239"/>
    </location>
</feature>
<gene>
    <name evidence="4" type="ORF">AB0C36_24605</name>
</gene>
<dbReference type="RefSeq" id="WP_358357476.1">
    <property type="nucleotide sequence ID" value="NZ_JBEZFP010000069.1"/>
</dbReference>
<dbReference type="Pfam" id="PF26526">
    <property type="entry name" value="DUF8175"/>
    <property type="match status" value="1"/>
</dbReference>
<proteinExistence type="predicted"/>
<feature type="transmembrane region" description="Helical" evidence="2">
    <location>
        <begin position="29"/>
        <end position="49"/>
    </location>
</feature>
<dbReference type="Proteomes" id="UP001551482">
    <property type="component" value="Unassembled WGS sequence"/>
</dbReference>
<feature type="region of interest" description="Disordered" evidence="1">
    <location>
        <begin position="51"/>
        <end position="86"/>
    </location>
</feature>
<feature type="region of interest" description="Disordered" evidence="1">
    <location>
        <begin position="1"/>
        <end position="23"/>
    </location>
</feature>